<accession>A0A1F7J3Q3</accession>
<evidence type="ECO:0000256" key="1">
    <source>
        <dbReference type="SAM" id="Phobius"/>
    </source>
</evidence>
<dbReference type="Pfam" id="PF04070">
    <property type="entry name" value="DUF378"/>
    <property type="match status" value="1"/>
</dbReference>
<protein>
    <recommendedName>
        <fullName evidence="4">DUF378 domain-containing protein</fullName>
    </recommendedName>
</protein>
<dbReference type="PANTHER" id="PTHR37304:SF1">
    <property type="entry name" value="MEMBRANE PROTEIN"/>
    <property type="match status" value="1"/>
</dbReference>
<reference evidence="2 3" key="1">
    <citation type="journal article" date="2016" name="Nat. Commun.">
        <title>Thousands of microbial genomes shed light on interconnected biogeochemical processes in an aquifer system.</title>
        <authorList>
            <person name="Anantharaman K."/>
            <person name="Brown C.T."/>
            <person name="Hug L.A."/>
            <person name="Sharon I."/>
            <person name="Castelle C.J."/>
            <person name="Probst A.J."/>
            <person name="Thomas B.C."/>
            <person name="Singh A."/>
            <person name="Wilkins M.J."/>
            <person name="Karaoz U."/>
            <person name="Brodie E.L."/>
            <person name="Williams K.H."/>
            <person name="Hubbard S.S."/>
            <person name="Banfield J.F."/>
        </authorList>
    </citation>
    <scope>NUCLEOTIDE SEQUENCE [LARGE SCALE GENOMIC DNA]</scope>
</reference>
<dbReference type="AlphaFoldDB" id="A0A1F7J3Q3"/>
<keyword evidence="1" id="KW-0472">Membrane</keyword>
<dbReference type="InterPro" id="IPR007211">
    <property type="entry name" value="DUF378"/>
</dbReference>
<proteinExistence type="predicted"/>
<dbReference type="Proteomes" id="UP000178558">
    <property type="component" value="Unassembled WGS sequence"/>
</dbReference>
<dbReference type="EMBL" id="MGAQ01000020">
    <property type="protein sequence ID" value="OGK50241.1"/>
    <property type="molecule type" value="Genomic_DNA"/>
</dbReference>
<organism evidence="2 3">
    <name type="scientific">Candidatus Roizmanbacteria bacterium RIFCSPLOWO2_01_FULL_40_42</name>
    <dbReference type="NCBI Taxonomy" id="1802066"/>
    <lineage>
        <taxon>Bacteria</taxon>
        <taxon>Candidatus Roizmaniibacteriota</taxon>
    </lineage>
</organism>
<comment type="caution">
    <text evidence="2">The sequence shown here is derived from an EMBL/GenBank/DDBJ whole genome shotgun (WGS) entry which is preliminary data.</text>
</comment>
<sequence>MKALHMVSFLLVVVGALNWGLVGFFQYNLVESLLGASGLTTVVYSLVGVAAVVEVVTHKANCKLCGGK</sequence>
<feature type="transmembrane region" description="Helical" evidence="1">
    <location>
        <begin position="33"/>
        <end position="53"/>
    </location>
</feature>
<evidence type="ECO:0008006" key="4">
    <source>
        <dbReference type="Google" id="ProtNLM"/>
    </source>
</evidence>
<keyword evidence="1" id="KW-0812">Transmembrane</keyword>
<name>A0A1F7J3Q3_9BACT</name>
<evidence type="ECO:0000313" key="2">
    <source>
        <dbReference type="EMBL" id="OGK50241.1"/>
    </source>
</evidence>
<gene>
    <name evidence="2" type="ORF">A3B50_00475</name>
</gene>
<feature type="transmembrane region" description="Helical" evidence="1">
    <location>
        <begin position="7"/>
        <end position="27"/>
    </location>
</feature>
<evidence type="ECO:0000313" key="3">
    <source>
        <dbReference type="Proteomes" id="UP000178558"/>
    </source>
</evidence>
<dbReference type="PANTHER" id="PTHR37304">
    <property type="entry name" value="MEMBRANE PROTEIN-RELATED"/>
    <property type="match status" value="1"/>
</dbReference>
<keyword evidence="1" id="KW-1133">Transmembrane helix</keyword>